<sequence>MTRYSALIPFLPARAEQLVPVAALVQGSALHRLWSGQLLGLEAHQVFAHTAGLGLRIPVGTCVSLMPLRNPMEAVVQARSLARITGHPFVAGIGPGATGFQRAVLGHPYRSQLTAVREYLIAFRALLDGVETDAGAEYFPLEARLTDLPHPPVELGAGVLRPRMARLAGELADVALTWLTPPAYLREAIAPALAEGAASAGRPMPELTAVVHVALRRPGRDPVELATRVASGHLTAPHYTDMLHRAGIPVDPTDPAAGARALVDAGVFLTGDLDQVLAGLAAYRAAGVREIVLNLSGVGLAEGPAVAVRELAEITEAVTG</sequence>
<dbReference type="GO" id="GO:0004497">
    <property type="term" value="F:monooxygenase activity"/>
    <property type="evidence" value="ECO:0007669"/>
    <property type="project" value="UniProtKB-KW"/>
</dbReference>
<gene>
    <name evidence="3" type="ORF">HNR67_004492</name>
</gene>
<reference evidence="3 4" key="1">
    <citation type="submission" date="2020-08" db="EMBL/GenBank/DDBJ databases">
        <title>Sequencing the genomes of 1000 actinobacteria strains.</title>
        <authorList>
            <person name="Klenk H.-P."/>
        </authorList>
    </citation>
    <scope>NUCLEOTIDE SEQUENCE [LARGE SCALE GENOMIC DNA]</scope>
    <source>
        <strain evidence="3 4">DSM 44230</strain>
    </source>
</reference>
<dbReference type="EMBL" id="JACHMH010000001">
    <property type="protein sequence ID" value="MBB4678374.1"/>
    <property type="molecule type" value="Genomic_DNA"/>
</dbReference>
<protein>
    <submittedName>
        <fullName evidence="3">Alkanesulfonate monooxygenase SsuD/methylene tetrahydromethanopterin reductase-like flavin-dependent oxidoreductase (Luciferase family)</fullName>
    </submittedName>
</protein>
<feature type="domain" description="Luciferase-like" evidence="2">
    <location>
        <begin position="15"/>
        <end position="289"/>
    </location>
</feature>
<dbReference type="SUPFAM" id="SSF51679">
    <property type="entry name" value="Bacterial luciferase-like"/>
    <property type="match status" value="1"/>
</dbReference>
<dbReference type="PANTHER" id="PTHR43244">
    <property type="match status" value="1"/>
</dbReference>
<keyword evidence="3" id="KW-0503">Monooxygenase</keyword>
<organism evidence="3 4">
    <name type="scientific">Crossiella cryophila</name>
    <dbReference type="NCBI Taxonomy" id="43355"/>
    <lineage>
        <taxon>Bacteria</taxon>
        <taxon>Bacillati</taxon>
        <taxon>Actinomycetota</taxon>
        <taxon>Actinomycetes</taxon>
        <taxon>Pseudonocardiales</taxon>
        <taxon>Pseudonocardiaceae</taxon>
        <taxon>Crossiella</taxon>
    </lineage>
</organism>
<dbReference type="InterPro" id="IPR036661">
    <property type="entry name" value="Luciferase-like_sf"/>
</dbReference>
<evidence type="ECO:0000313" key="3">
    <source>
        <dbReference type="EMBL" id="MBB4678374.1"/>
    </source>
</evidence>
<dbReference type="AlphaFoldDB" id="A0A7W7CC37"/>
<dbReference type="Gene3D" id="3.20.20.30">
    <property type="entry name" value="Luciferase-like domain"/>
    <property type="match status" value="1"/>
</dbReference>
<dbReference type="InterPro" id="IPR050564">
    <property type="entry name" value="F420-G6PD/mer"/>
</dbReference>
<name>A0A7W7CC37_9PSEU</name>
<evidence type="ECO:0000259" key="2">
    <source>
        <dbReference type="Pfam" id="PF00296"/>
    </source>
</evidence>
<dbReference type="PANTHER" id="PTHR43244:SF1">
    <property type="entry name" value="5,10-METHYLENETETRAHYDROMETHANOPTERIN REDUCTASE"/>
    <property type="match status" value="1"/>
</dbReference>
<keyword evidence="4" id="KW-1185">Reference proteome</keyword>
<dbReference type="InterPro" id="IPR011251">
    <property type="entry name" value="Luciferase-like_dom"/>
</dbReference>
<dbReference type="CDD" id="cd01097">
    <property type="entry name" value="Tetrahydromethanopterin_reductase"/>
    <property type="match status" value="1"/>
</dbReference>
<dbReference type="Proteomes" id="UP000533598">
    <property type="component" value="Unassembled WGS sequence"/>
</dbReference>
<comment type="caution">
    <text evidence="3">The sequence shown here is derived from an EMBL/GenBank/DDBJ whole genome shotgun (WGS) entry which is preliminary data.</text>
</comment>
<accession>A0A7W7CC37</accession>
<evidence type="ECO:0000313" key="4">
    <source>
        <dbReference type="Proteomes" id="UP000533598"/>
    </source>
</evidence>
<dbReference type="GO" id="GO:0016705">
    <property type="term" value="F:oxidoreductase activity, acting on paired donors, with incorporation or reduction of molecular oxygen"/>
    <property type="evidence" value="ECO:0007669"/>
    <property type="project" value="InterPro"/>
</dbReference>
<proteinExistence type="predicted"/>
<dbReference type="RefSeq" id="WP_185004211.1">
    <property type="nucleotide sequence ID" value="NZ_BAAAUI010000028.1"/>
</dbReference>
<keyword evidence="1" id="KW-0560">Oxidoreductase</keyword>
<evidence type="ECO:0000256" key="1">
    <source>
        <dbReference type="ARBA" id="ARBA00023002"/>
    </source>
</evidence>
<dbReference type="Pfam" id="PF00296">
    <property type="entry name" value="Bac_luciferase"/>
    <property type="match status" value="1"/>
</dbReference>